<organism evidence="2 3">
    <name type="scientific">Vibrio penaeicida</name>
    <dbReference type="NCBI Taxonomy" id="104609"/>
    <lineage>
        <taxon>Bacteria</taxon>
        <taxon>Pseudomonadati</taxon>
        <taxon>Pseudomonadota</taxon>
        <taxon>Gammaproteobacteria</taxon>
        <taxon>Vibrionales</taxon>
        <taxon>Vibrionaceae</taxon>
        <taxon>Vibrio</taxon>
    </lineage>
</organism>
<dbReference type="GO" id="GO:0006355">
    <property type="term" value="P:regulation of DNA-templated transcription"/>
    <property type="evidence" value="ECO:0007669"/>
    <property type="project" value="TreeGrafter"/>
</dbReference>
<dbReference type="AlphaFoldDB" id="A0AAV5NLD4"/>
<keyword evidence="2" id="KW-0315">Glutamine amidotransferase</keyword>
<accession>A0AAV5NLD4</accession>
<dbReference type="Gene3D" id="3.40.50.880">
    <property type="match status" value="1"/>
</dbReference>
<evidence type="ECO:0000313" key="2">
    <source>
        <dbReference type="EMBL" id="GLQ70847.1"/>
    </source>
</evidence>
<proteinExistence type="predicted"/>
<dbReference type="InterPro" id="IPR002818">
    <property type="entry name" value="DJ-1/PfpI"/>
</dbReference>
<dbReference type="PANTHER" id="PTHR43130">
    <property type="entry name" value="ARAC-FAMILY TRANSCRIPTIONAL REGULATOR"/>
    <property type="match status" value="1"/>
</dbReference>
<dbReference type="PANTHER" id="PTHR43130:SF14">
    <property type="entry name" value="DJ-1_PFPI DOMAIN-CONTAINING PROTEIN"/>
    <property type="match status" value="1"/>
</dbReference>
<evidence type="ECO:0000313" key="3">
    <source>
        <dbReference type="Proteomes" id="UP001156690"/>
    </source>
</evidence>
<dbReference type="InterPro" id="IPR052158">
    <property type="entry name" value="INH-QAR"/>
</dbReference>
<dbReference type="CDD" id="cd03139">
    <property type="entry name" value="GATase1_PfpI_2"/>
    <property type="match status" value="1"/>
</dbReference>
<name>A0AAV5NLD4_9VIBR</name>
<reference evidence="3" key="1">
    <citation type="journal article" date="2019" name="Int. J. Syst. Evol. Microbiol.">
        <title>The Global Catalogue of Microorganisms (GCM) 10K type strain sequencing project: providing services to taxonomists for standard genome sequencing and annotation.</title>
        <authorList>
            <consortium name="The Broad Institute Genomics Platform"/>
            <consortium name="The Broad Institute Genome Sequencing Center for Infectious Disease"/>
            <person name="Wu L."/>
            <person name="Ma J."/>
        </authorList>
    </citation>
    <scope>NUCLEOTIDE SEQUENCE [LARGE SCALE GENOMIC DNA]</scope>
    <source>
        <strain evidence="3">NBRC 15640</strain>
    </source>
</reference>
<dbReference type="RefSeq" id="WP_126608240.1">
    <property type="nucleotide sequence ID" value="NZ_AP025145.1"/>
</dbReference>
<dbReference type="Pfam" id="PF01965">
    <property type="entry name" value="DJ-1_PfpI"/>
    <property type="match status" value="1"/>
</dbReference>
<dbReference type="InterPro" id="IPR029062">
    <property type="entry name" value="Class_I_gatase-like"/>
</dbReference>
<sequence>MNIGIFIYEYAEPIDFTGPYEVFATANKFAANFDAQFLPYLISESGDTITARHGYQVVPHRSIHNHPELDVLIVSGGVYSHEMKNGRVIRWLQEQSTKVKIVSSVCNGVFLLAQAKLLTDRRVTVHKQHLDDLAQQFPDVKLVKDVRWVEDGEIITSAGMTAGIDMSLQLVSRLSKMELALKTADQLDFNWRSKHVVAY</sequence>
<feature type="domain" description="DJ-1/PfpI" evidence="1">
    <location>
        <begin position="3"/>
        <end position="172"/>
    </location>
</feature>
<evidence type="ECO:0000259" key="1">
    <source>
        <dbReference type="Pfam" id="PF01965"/>
    </source>
</evidence>
<comment type="caution">
    <text evidence="2">The sequence shown here is derived from an EMBL/GenBank/DDBJ whole genome shotgun (WGS) entry which is preliminary data.</text>
</comment>
<protein>
    <submittedName>
        <fullName evidence="2">Glutamine amidotransferase</fullName>
    </submittedName>
</protein>
<dbReference type="EMBL" id="BSNX01000002">
    <property type="protein sequence ID" value="GLQ70847.1"/>
    <property type="molecule type" value="Genomic_DNA"/>
</dbReference>
<keyword evidence="3" id="KW-1185">Reference proteome</keyword>
<gene>
    <name evidence="2" type="ORF">GCM10007932_02070</name>
</gene>
<dbReference type="Proteomes" id="UP001156690">
    <property type="component" value="Unassembled WGS sequence"/>
</dbReference>
<dbReference type="SUPFAM" id="SSF52317">
    <property type="entry name" value="Class I glutamine amidotransferase-like"/>
    <property type="match status" value="1"/>
</dbReference>